<evidence type="ECO:0000256" key="8">
    <source>
        <dbReference type="ARBA" id="ARBA00023038"/>
    </source>
</evidence>
<dbReference type="Pfam" id="PF00412">
    <property type="entry name" value="LIM"/>
    <property type="match status" value="4"/>
</dbReference>
<dbReference type="PROSITE" id="PS50023">
    <property type="entry name" value="LIM_DOMAIN_2"/>
    <property type="match status" value="4"/>
</dbReference>
<dbReference type="InterPro" id="IPR047075">
    <property type="entry name" value="Paxillin_TGFB1I1_LIM_dom1"/>
</dbReference>
<dbReference type="Gene3D" id="2.10.110.10">
    <property type="entry name" value="Cysteine Rich Protein"/>
    <property type="match status" value="4"/>
</dbReference>
<reference evidence="12" key="1">
    <citation type="journal article" date="2008" name="Dev. Biol.">
        <title>The receptor phosphatase HmLAR2 collaborates with focal adhesion proteins in filopodial tips to control growth cone morphology.</title>
        <authorList>
            <person name="Baker M.W."/>
            <person name="Peterson S.M."/>
            <person name="Macagno E.R."/>
        </authorList>
    </citation>
    <scope>NUCLEOTIDE SEQUENCE</scope>
</reference>
<keyword evidence="6 10" id="KW-0862">Zinc</keyword>
<evidence type="ECO:0000256" key="10">
    <source>
        <dbReference type="PROSITE-ProRule" id="PRU00125"/>
    </source>
</evidence>
<evidence type="ECO:0000256" key="2">
    <source>
        <dbReference type="ARBA" id="ARBA00004246"/>
    </source>
</evidence>
<dbReference type="FunFam" id="2.10.110.10:FF:000009">
    <property type="entry name" value="Paxillin isoform 1"/>
    <property type="match status" value="1"/>
</dbReference>
<dbReference type="CDD" id="cd09337">
    <property type="entry name" value="LIM2_Paxillin_like"/>
    <property type="match status" value="1"/>
</dbReference>
<evidence type="ECO:0000256" key="4">
    <source>
        <dbReference type="ARBA" id="ARBA00022723"/>
    </source>
</evidence>
<keyword evidence="7" id="KW-0965">Cell junction</keyword>
<evidence type="ECO:0000256" key="5">
    <source>
        <dbReference type="ARBA" id="ARBA00022737"/>
    </source>
</evidence>
<protein>
    <submittedName>
        <fullName evidence="12">Paxillin</fullName>
    </submittedName>
</protein>
<evidence type="ECO:0000256" key="6">
    <source>
        <dbReference type="ARBA" id="ARBA00022833"/>
    </source>
</evidence>
<evidence type="ECO:0000256" key="3">
    <source>
        <dbReference type="ARBA" id="ARBA00022490"/>
    </source>
</evidence>
<keyword evidence="3" id="KW-0963">Cytoplasm</keyword>
<dbReference type="SUPFAM" id="SSF57716">
    <property type="entry name" value="Glucocorticoid receptor-like (DNA-binding domain)"/>
    <property type="match status" value="5"/>
</dbReference>
<dbReference type="GO" id="GO:0046872">
    <property type="term" value="F:metal ion binding"/>
    <property type="evidence" value="ECO:0007669"/>
    <property type="project" value="UniProtKB-KW"/>
</dbReference>
<dbReference type="SMART" id="SM00132">
    <property type="entry name" value="LIM"/>
    <property type="match status" value="4"/>
</dbReference>
<organism evidence="12">
    <name type="scientific">Hirudo medicinalis</name>
    <name type="common">Medicinal leech</name>
    <dbReference type="NCBI Taxonomy" id="6421"/>
    <lineage>
        <taxon>Eukaryota</taxon>
        <taxon>Metazoa</taxon>
        <taxon>Spiralia</taxon>
        <taxon>Lophotrochozoa</taxon>
        <taxon>Annelida</taxon>
        <taxon>Clitellata</taxon>
        <taxon>Hirudinea</taxon>
        <taxon>Hirudinida</taxon>
        <taxon>Hirudiniformes</taxon>
        <taxon>Hirudinidae</taxon>
        <taxon>Hirudo</taxon>
    </lineage>
</organism>
<dbReference type="PROSITE" id="PS00478">
    <property type="entry name" value="LIM_DOMAIN_1"/>
    <property type="match status" value="2"/>
</dbReference>
<keyword evidence="8 10" id="KW-0440">LIM domain</keyword>
<dbReference type="EMBL" id="EU675626">
    <property type="protein sequence ID" value="ACE75737.1"/>
    <property type="molecule type" value="mRNA"/>
</dbReference>
<evidence type="ECO:0000259" key="11">
    <source>
        <dbReference type="PROSITE" id="PS50023"/>
    </source>
</evidence>
<dbReference type="FunFam" id="2.10.110.10:FF:000020">
    <property type="entry name" value="PDZ and LIM domain protein 5"/>
    <property type="match status" value="1"/>
</dbReference>
<dbReference type="CDD" id="cd09336">
    <property type="entry name" value="LIM1_Paxillin_like"/>
    <property type="match status" value="1"/>
</dbReference>
<dbReference type="InterPro" id="IPR001781">
    <property type="entry name" value="Znf_LIM"/>
</dbReference>
<feature type="domain" description="LIM zinc-binding" evidence="11">
    <location>
        <begin position="392"/>
        <end position="449"/>
    </location>
</feature>
<dbReference type="PANTHER" id="PTHR24216:SF8">
    <property type="entry name" value="PAXILLIN, ISOFORM F"/>
    <property type="match status" value="1"/>
</dbReference>
<feature type="domain" description="LIM zinc-binding" evidence="11">
    <location>
        <begin position="274"/>
        <end position="331"/>
    </location>
</feature>
<keyword evidence="5" id="KW-0677">Repeat</keyword>
<accession>B3V3X4</accession>
<sequence>MDDLDALLADLQNSTALGHKKAFVGFPNVESASSYPGQTVHSRTVMDGGSVYDLEASIDGSPSKSLQHGGSTLSTNLSELDNLLQELSSAQFAVEIDRRSSGNMSNLIHPNSNHKLPTNSAKHSSAAYELDELMASLSCMTSSNKDRDLVPSLEVSYSSPRASVRSDDKFQTPIAGSGDLFLGDGSSTDVNLNAMLEDLNKNMTVQGAGVVPRGHCAGCAKLIVGQVITALGRLWHPEHFVCAQCKEEIGTQNFFERDGMPYCENDYHILFSPQCAQCHGPILDKCVTALDKTWHPEHFVCYSCGKELGDVGFHEKDGLVFCRTYYFQHFAPKCVMCNKPIVENFITALNQQWHPKCFACFDCHKPFGSSSFFEHEGFPYCETHFHAKRGSLCAYCGKPVSGRCITAMFRKFHPDHFMCTYCQKQLSKGTFKEENDKPYCHSCFSKLFC</sequence>
<dbReference type="CDD" id="cd09339">
    <property type="entry name" value="LIM4_Paxillin_like"/>
    <property type="match status" value="1"/>
</dbReference>
<name>B3V3X4_HIRME</name>
<proteinExistence type="evidence at transcript level"/>
<keyword evidence="9" id="KW-0206">Cytoskeleton</keyword>
<dbReference type="GO" id="GO:0005856">
    <property type="term" value="C:cytoskeleton"/>
    <property type="evidence" value="ECO:0007669"/>
    <property type="project" value="UniProtKB-SubCell"/>
</dbReference>
<evidence type="ECO:0000256" key="9">
    <source>
        <dbReference type="ARBA" id="ARBA00023212"/>
    </source>
</evidence>
<dbReference type="FunFam" id="2.10.110.10:FF:000008">
    <property type="entry name" value="Paxillin isoform 1"/>
    <property type="match status" value="1"/>
</dbReference>
<dbReference type="PANTHER" id="PTHR24216">
    <property type="entry name" value="PAXILLIN-RELATED"/>
    <property type="match status" value="1"/>
</dbReference>
<comment type="subcellular location">
    <subcellularLocation>
        <location evidence="2">Cell junction</location>
        <location evidence="2">Focal adhesion</location>
    </subcellularLocation>
    <subcellularLocation>
        <location evidence="1">Cytoplasm</location>
        <location evidence="1">Cytoskeleton</location>
    </subcellularLocation>
</comment>
<dbReference type="FunFam" id="2.10.110.10:FF:000018">
    <property type="entry name" value="Paxillin isoform 1"/>
    <property type="match status" value="1"/>
</dbReference>
<evidence type="ECO:0000256" key="7">
    <source>
        <dbReference type="ARBA" id="ARBA00022949"/>
    </source>
</evidence>
<keyword evidence="4 10" id="KW-0479">Metal-binding</keyword>
<evidence type="ECO:0000256" key="1">
    <source>
        <dbReference type="ARBA" id="ARBA00004245"/>
    </source>
</evidence>
<dbReference type="AlphaFoldDB" id="B3V3X4"/>
<dbReference type="GO" id="GO:0005925">
    <property type="term" value="C:focal adhesion"/>
    <property type="evidence" value="ECO:0007669"/>
    <property type="project" value="UniProtKB-SubCell"/>
</dbReference>
<feature type="domain" description="LIM zinc-binding" evidence="11">
    <location>
        <begin position="332"/>
        <end position="391"/>
    </location>
</feature>
<feature type="domain" description="LIM zinc-binding" evidence="11">
    <location>
        <begin position="214"/>
        <end position="273"/>
    </location>
</feature>
<evidence type="ECO:0000313" key="12">
    <source>
        <dbReference type="EMBL" id="ACE75737.1"/>
    </source>
</evidence>
<dbReference type="CDD" id="cd09338">
    <property type="entry name" value="LIM3_Paxillin_like"/>
    <property type="match status" value="1"/>
</dbReference>